<dbReference type="PANTHER" id="PTHR43394:SF18">
    <property type="entry name" value="ABC TRANSPORTER B FAMILY MEMBER 11-LIKE"/>
    <property type="match status" value="1"/>
</dbReference>
<organism evidence="7 8">
    <name type="scientific">Thraustotheca clavata</name>
    <dbReference type="NCBI Taxonomy" id="74557"/>
    <lineage>
        <taxon>Eukaryota</taxon>
        <taxon>Sar</taxon>
        <taxon>Stramenopiles</taxon>
        <taxon>Oomycota</taxon>
        <taxon>Saprolegniomycetes</taxon>
        <taxon>Saprolegniales</taxon>
        <taxon>Achlyaceae</taxon>
        <taxon>Thraustotheca</taxon>
    </lineage>
</organism>
<dbReference type="InterPro" id="IPR003439">
    <property type="entry name" value="ABC_transporter-like_ATP-bd"/>
</dbReference>
<dbReference type="Pfam" id="PF00005">
    <property type="entry name" value="ABC_tran"/>
    <property type="match status" value="1"/>
</dbReference>
<gene>
    <name evidence="7" type="ORF">THRCLA_10735</name>
</gene>
<keyword evidence="3 5" id="KW-1133">Transmembrane helix</keyword>
<evidence type="ECO:0000313" key="8">
    <source>
        <dbReference type="Proteomes" id="UP000243217"/>
    </source>
</evidence>
<dbReference type="GO" id="GO:0005743">
    <property type="term" value="C:mitochondrial inner membrane"/>
    <property type="evidence" value="ECO:0007669"/>
    <property type="project" value="TreeGrafter"/>
</dbReference>
<feature type="transmembrane region" description="Helical" evidence="5">
    <location>
        <begin position="350"/>
        <end position="369"/>
    </location>
</feature>
<dbReference type="PANTHER" id="PTHR43394">
    <property type="entry name" value="ATP-DEPENDENT PERMEASE MDL1, MITOCHONDRIAL"/>
    <property type="match status" value="1"/>
</dbReference>
<keyword evidence="4 5" id="KW-0472">Membrane</keyword>
<dbReference type="CDD" id="cd18578">
    <property type="entry name" value="ABC_6TM_Pgp_ABCB1_D2_like"/>
    <property type="match status" value="1"/>
</dbReference>
<dbReference type="AlphaFoldDB" id="A0A1V9YHR9"/>
<feature type="domain" description="ABC transmembrane type-1" evidence="6">
    <location>
        <begin position="84"/>
        <end position="373"/>
    </location>
</feature>
<feature type="non-terminal residue" evidence="7">
    <location>
        <position position="468"/>
    </location>
</feature>
<proteinExistence type="predicted"/>
<evidence type="ECO:0000313" key="7">
    <source>
        <dbReference type="EMBL" id="OQR85217.1"/>
    </source>
</evidence>
<evidence type="ECO:0000256" key="5">
    <source>
        <dbReference type="SAM" id="Phobius"/>
    </source>
</evidence>
<dbReference type="SUPFAM" id="SSF90123">
    <property type="entry name" value="ABC transporter transmembrane region"/>
    <property type="match status" value="1"/>
</dbReference>
<dbReference type="GO" id="GO:0016887">
    <property type="term" value="F:ATP hydrolysis activity"/>
    <property type="evidence" value="ECO:0007669"/>
    <property type="project" value="InterPro"/>
</dbReference>
<dbReference type="InterPro" id="IPR027417">
    <property type="entry name" value="P-loop_NTPase"/>
</dbReference>
<feature type="transmembrane region" description="Helical" evidence="5">
    <location>
        <begin position="126"/>
        <end position="146"/>
    </location>
</feature>
<dbReference type="EMBL" id="JNBS01003833">
    <property type="protein sequence ID" value="OQR85217.1"/>
    <property type="molecule type" value="Genomic_DNA"/>
</dbReference>
<comment type="subcellular location">
    <subcellularLocation>
        <location evidence="1">Membrane</location>
        <topology evidence="1">Multi-pass membrane protein</topology>
    </subcellularLocation>
</comment>
<feature type="transmembrane region" description="Helical" evidence="5">
    <location>
        <begin position="231"/>
        <end position="248"/>
    </location>
</feature>
<keyword evidence="7" id="KW-0067">ATP-binding</keyword>
<dbReference type="InterPro" id="IPR036640">
    <property type="entry name" value="ABC1_TM_sf"/>
</dbReference>
<dbReference type="GO" id="GO:0015421">
    <property type="term" value="F:ABC-type oligopeptide transporter activity"/>
    <property type="evidence" value="ECO:0007669"/>
    <property type="project" value="TreeGrafter"/>
</dbReference>
<dbReference type="OrthoDB" id="164055at2759"/>
<dbReference type="Pfam" id="PF00664">
    <property type="entry name" value="ABC_membrane"/>
    <property type="match status" value="1"/>
</dbReference>
<comment type="caution">
    <text evidence="7">The sequence shown here is derived from an EMBL/GenBank/DDBJ whole genome shotgun (WGS) entry which is preliminary data.</text>
</comment>
<evidence type="ECO:0000256" key="4">
    <source>
        <dbReference type="ARBA" id="ARBA00023136"/>
    </source>
</evidence>
<feature type="transmembrane region" description="Helical" evidence="5">
    <location>
        <begin position="206"/>
        <end position="225"/>
    </location>
</feature>
<dbReference type="STRING" id="74557.A0A1V9YHR9"/>
<feature type="non-terminal residue" evidence="7">
    <location>
        <position position="1"/>
    </location>
</feature>
<evidence type="ECO:0000259" key="6">
    <source>
        <dbReference type="PROSITE" id="PS50929"/>
    </source>
</evidence>
<dbReference type="InterPro" id="IPR039421">
    <property type="entry name" value="Type_1_exporter"/>
</dbReference>
<dbReference type="Gene3D" id="3.40.50.300">
    <property type="entry name" value="P-loop containing nucleotide triphosphate hydrolases"/>
    <property type="match status" value="1"/>
</dbReference>
<keyword evidence="7" id="KW-0547">Nucleotide-binding</keyword>
<feature type="transmembrane region" description="Helical" evidence="5">
    <location>
        <begin position="82"/>
        <end position="106"/>
    </location>
</feature>
<dbReference type="SUPFAM" id="SSF52540">
    <property type="entry name" value="P-loop containing nucleoside triphosphate hydrolases"/>
    <property type="match status" value="1"/>
</dbReference>
<evidence type="ECO:0000256" key="3">
    <source>
        <dbReference type="ARBA" id="ARBA00022989"/>
    </source>
</evidence>
<dbReference type="GO" id="GO:0090374">
    <property type="term" value="P:oligopeptide export from mitochondrion"/>
    <property type="evidence" value="ECO:0007669"/>
    <property type="project" value="TreeGrafter"/>
</dbReference>
<evidence type="ECO:0000256" key="2">
    <source>
        <dbReference type="ARBA" id="ARBA00022692"/>
    </source>
</evidence>
<dbReference type="Proteomes" id="UP000243217">
    <property type="component" value="Unassembled WGS sequence"/>
</dbReference>
<keyword evidence="8" id="KW-1185">Reference proteome</keyword>
<dbReference type="GO" id="GO:0005524">
    <property type="term" value="F:ATP binding"/>
    <property type="evidence" value="ECO:0007669"/>
    <property type="project" value="UniProtKB-KW"/>
</dbReference>
<protein>
    <submittedName>
        <fullName evidence="7">ATP-binding Cassette (ABC) Superfamily</fullName>
    </submittedName>
</protein>
<name>A0A1V9YHR9_9STRA</name>
<feature type="transmembrane region" description="Helical" evidence="5">
    <location>
        <begin position="313"/>
        <end position="338"/>
    </location>
</feature>
<accession>A0A1V9YHR9</accession>
<keyword evidence="2 5" id="KW-0812">Transmembrane</keyword>
<dbReference type="Gene3D" id="1.20.1560.10">
    <property type="entry name" value="ABC transporter type 1, transmembrane domain"/>
    <property type="match status" value="2"/>
</dbReference>
<evidence type="ECO:0000256" key="1">
    <source>
        <dbReference type="ARBA" id="ARBA00004141"/>
    </source>
</evidence>
<dbReference type="InterPro" id="IPR011527">
    <property type="entry name" value="ABC1_TM_dom"/>
</dbReference>
<sequence length="468" mass="50419">ESLLAIPNGLYKSLVEAQLQKQVESDEVPVVATKRQVSNVSSKGGVDAVVDGNESTTSGSESSEEAVVPISRVWKLSKPETWNLVLGSLGSVLSGGVFPLWGVLLTKCTVLFFEINLTSDEMRHKASMWAWAFFGLGIVLSSAMTLQHYQFAIVSERLTTRVRSLCFEAMMRQDISWFDDDKHSSGALTTQLATDSAAIRTMTGEMLNVVLVNLVSIAVAFAIAFSQSWQMTLVLIGIFPVIAIAGQIQMQTMTLTTTANDGDIQAGALLSEAINSIRTLMSFCLENKTTDAYLVALNLSGNVDKKAGLLSGLGFGISQSSVFFAMSFLFWFGGWLMLRGDITFEQMFLVLNPIMVASMTVGMAANGLGDVSKAKKAVQSIFGIIDRVPHIDCTSNDGLQLDDVRGSIRLENVTFAYPSRPGSKIYNNYSLSIHAGQTLALVGGSGSGKSTAINLIERFYDPAAGAVY</sequence>
<dbReference type="PROSITE" id="PS50929">
    <property type="entry name" value="ABC_TM1F"/>
    <property type="match status" value="1"/>
</dbReference>
<reference evidence="7 8" key="1">
    <citation type="journal article" date="2014" name="Genome Biol. Evol.">
        <title>The secreted proteins of Achlya hypogyna and Thraustotheca clavata identify the ancestral oomycete secretome and reveal gene acquisitions by horizontal gene transfer.</title>
        <authorList>
            <person name="Misner I."/>
            <person name="Blouin N."/>
            <person name="Leonard G."/>
            <person name="Richards T.A."/>
            <person name="Lane C.E."/>
        </authorList>
    </citation>
    <scope>NUCLEOTIDE SEQUENCE [LARGE SCALE GENOMIC DNA]</scope>
    <source>
        <strain evidence="7 8">ATCC 34112</strain>
    </source>
</reference>